<comment type="caution">
    <text evidence="1">The sequence shown here is derived from an EMBL/GenBank/DDBJ whole genome shotgun (WGS) entry which is preliminary data.</text>
</comment>
<dbReference type="RefSeq" id="WP_256030706.1">
    <property type="nucleotide sequence ID" value="NZ_JAHLKM010000030.1"/>
</dbReference>
<name>A0A9R1CT00_9EURY</name>
<gene>
    <name evidence="1" type="ORF">KM295_14360</name>
</gene>
<evidence type="ECO:0000313" key="1">
    <source>
        <dbReference type="EMBL" id="MCQ4334639.1"/>
    </source>
</evidence>
<reference evidence="1" key="1">
    <citation type="journal article" date="2023" name="Front. Microbiol.">
        <title>Genomic-based phylogenetic and metabolic analyses of the genus Natronomonas, and description of Natronomonas aquatica sp. nov.</title>
        <authorList>
            <person name="Garcia-Roldan A."/>
            <person name="Duran-Viseras A."/>
            <person name="de la Haba R.R."/>
            <person name="Corral P."/>
            <person name="Sanchez-Porro C."/>
            <person name="Ventosa A."/>
        </authorList>
    </citation>
    <scope>NUCLEOTIDE SEQUENCE</scope>
    <source>
        <strain evidence="1">F2-12</strain>
    </source>
</reference>
<sequence length="191" mass="19124">MRRRDLLRGAATAGAGGALALVGLRVSSQPADAQATAGLDVGDETATVGPDGSVTAVTLDLTVEWSFDLPSGVQPAETDVTVAAGKPDGELTELATETGTTLFREDSGSTDVSADLLAEGVVTASELAPGAGTRETDVVIEAEFEVLNDEGTALASAKASDTATLTVERSGYDAKDYGSVSGSGSLTIETG</sequence>
<accession>A0A9R1CT00</accession>
<evidence type="ECO:0000313" key="2">
    <source>
        <dbReference type="Proteomes" id="UP001139494"/>
    </source>
</evidence>
<dbReference type="AlphaFoldDB" id="A0A9R1CT00"/>
<dbReference type="EMBL" id="JAHLKM010000030">
    <property type="protein sequence ID" value="MCQ4334639.1"/>
    <property type="molecule type" value="Genomic_DNA"/>
</dbReference>
<protein>
    <submittedName>
        <fullName evidence="1">Uncharacterized protein</fullName>
    </submittedName>
</protein>
<proteinExistence type="predicted"/>
<keyword evidence="2" id="KW-1185">Reference proteome</keyword>
<dbReference type="Proteomes" id="UP001139494">
    <property type="component" value="Unassembled WGS sequence"/>
</dbReference>
<organism evidence="1 2">
    <name type="scientific">Natronomonas aquatica</name>
    <dbReference type="NCBI Taxonomy" id="2841590"/>
    <lineage>
        <taxon>Archaea</taxon>
        <taxon>Methanobacteriati</taxon>
        <taxon>Methanobacteriota</taxon>
        <taxon>Stenosarchaea group</taxon>
        <taxon>Halobacteria</taxon>
        <taxon>Halobacteriales</taxon>
        <taxon>Natronomonadaceae</taxon>
        <taxon>Natronomonas</taxon>
    </lineage>
</organism>
<dbReference type="PROSITE" id="PS51318">
    <property type="entry name" value="TAT"/>
    <property type="match status" value="1"/>
</dbReference>
<dbReference type="InterPro" id="IPR006311">
    <property type="entry name" value="TAT_signal"/>
</dbReference>